<dbReference type="InParanoid" id="A0A136IMH6"/>
<accession>A0A136IMH6</accession>
<organism evidence="1 2">
    <name type="scientific">Microdochium bolleyi</name>
    <dbReference type="NCBI Taxonomy" id="196109"/>
    <lineage>
        <taxon>Eukaryota</taxon>
        <taxon>Fungi</taxon>
        <taxon>Dikarya</taxon>
        <taxon>Ascomycota</taxon>
        <taxon>Pezizomycotina</taxon>
        <taxon>Sordariomycetes</taxon>
        <taxon>Xylariomycetidae</taxon>
        <taxon>Xylariales</taxon>
        <taxon>Microdochiaceae</taxon>
        <taxon>Microdochium</taxon>
    </lineage>
</organism>
<protein>
    <submittedName>
        <fullName evidence="1">Uncharacterized protein</fullName>
    </submittedName>
</protein>
<reference evidence="2" key="1">
    <citation type="submission" date="2016-02" db="EMBL/GenBank/DDBJ databases">
        <title>Draft genome sequence of Microdochium bolleyi, a fungal endophyte of beachgrass.</title>
        <authorList>
            <consortium name="DOE Joint Genome Institute"/>
            <person name="David A.S."/>
            <person name="May G."/>
            <person name="Haridas S."/>
            <person name="Lim J."/>
            <person name="Wang M."/>
            <person name="Labutti K."/>
            <person name="Lipzen A."/>
            <person name="Barry K."/>
            <person name="Grigoriev I.V."/>
        </authorList>
    </citation>
    <scope>NUCLEOTIDE SEQUENCE [LARGE SCALE GENOMIC DNA]</scope>
    <source>
        <strain evidence="2">J235TASD1</strain>
    </source>
</reference>
<dbReference type="EMBL" id="KQ964270">
    <property type="protein sequence ID" value="KXJ86170.1"/>
    <property type="molecule type" value="Genomic_DNA"/>
</dbReference>
<name>A0A136IMH6_9PEZI</name>
<dbReference type="Proteomes" id="UP000070501">
    <property type="component" value="Unassembled WGS sequence"/>
</dbReference>
<proteinExistence type="predicted"/>
<dbReference type="AlphaFoldDB" id="A0A136IMH6"/>
<sequence>MSKSRKLSSVDTCDGDRDIYLKGFRTRDTPCSVDSPNEEKLCGSSTVVTRPRECPPIV</sequence>
<gene>
    <name evidence="1" type="ORF">Micbo1qcDRAFT_168767</name>
</gene>
<evidence type="ECO:0000313" key="1">
    <source>
        <dbReference type="EMBL" id="KXJ86170.1"/>
    </source>
</evidence>
<evidence type="ECO:0000313" key="2">
    <source>
        <dbReference type="Proteomes" id="UP000070501"/>
    </source>
</evidence>
<keyword evidence="2" id="KW-1185">Reference proteome</keyword>